<keyword evidence="4" id="KW-0963">Cytoplasm</keyword>
<keyword evidence="5" id="KW-0736">Signalosome</keyword>
<evidence type="ECO:0000256" key="4">
    <source>
        <dbReference type="ARBA" id="ARBA00022490"/>
    </source>
</evidence>
<dbReference type="Pfam" id="PF10602">
    <property type="entry name" value="RPN7"/>
    <property type="match status" value="1"/>
</dbReference>
<feature type="domain" description="PCI" evidence="8">
    <location>
        <begin position="232"/>
        <end position="417"/>
    </location>
</feature>
<keyword evidence="6" id="KW-0539">Nucleus</keyword>
<dbReference type="Proteomes" id="UP000504637">
    <property type="component" value="Unplaced"/>
</dbReference>
<sequence length="478" mass="52840">MDSLNVPAPTFDLDTWANNYDGALLPLRLAHIARHCPPLRQHSITLALAQAKKGKDIQLYERLCHLAGVLGLTEAADEDVEWVARTEEANKRELIRLEGELRGYKNNLIRESIRMGQEDLAMHHIDTGGPRSDPQDPIAPAGYAVAFTAFSKMRDYCHTPSQISSMTLRLAFTALLQAALAEQLDSASAGHFNTVHTQAVRLRSSGCKEEEQAQLTAISHVAVGIAALGAGDYSQAAASFMRTPFEYHRLGPVHGLDFERLVASANDVAIYGGLCALGTMSRDELQEVVLGGQFRQFLEQEPHMRKAIGLYVTAKYEQCIALLQNYRADWTLDLFLSAHVDILFARIRQRSITAYFSSFSQVSIAALAASFPPTRQDASVSPEVAMEDELLSMIQNGQLDARLDVVDGMLFAPYKDHRAQTHEKARKTAAMVERTLLLRLHRVNMTLADLEIRREPKGRDGMGPPMDRGGSRLGSAYA</sequence>
<evidence type="ECO:0000256" key="6">
    <source>
        <dbReference type="ARBA" id="ARBA00023242"/>
    </source>
</evidence>
<evidence type="ECO:0000259" key="8">
    <source>
        <dbReference type="PROSITE" id="PS50250"/>
    </source>
</evidence>
<evidence type="ECO:0000256" key="1">
    <source>
        <dbReference type="ARBA" id="ARBA00004123"/>
    </source>
</evidence>
<keyword evidence="9" id="KW-1185">Reference proteome</keyword>
<comment type="similarity">
    <text evidence="3">Belongs to the CSN1 family.</text>
</comment>
<dbReference type="Gene3D" id="1.25.40.570">
    <property type="match status" value="1"/>
</dbReference>
<name>A0A6J3M8Y0_9PEZI</name>
<evidence type="ECO:0000256" key="2">
    <source>
        <dbReference type="ARBA" id="ARBA00004496"/>
    </source>
</evidence>
<reference evidence="10" key="1">
    <citation type="submission" date="2020-01" db="EMBL/GenBank/DDBJ databases">
        <authorList>
            <consortium name="DOE Joint Genome Institute"/>
            <person name="Haridas S."/>
            <person name="Albert R."/>
            <person name="Binder M."/>
            <person name="Bloem J."/>
            <person name="Labutti K."/>
            <person name="Salamov A."/>
            <person name="Andreopoulos B."/>
            <person name="Baker S.E."/>
            <person name="Barry K."/>
            <person name="Bills G."/>
            <person name="Bluhm B.H."/>
            <person name="Cannon C."/>
            <person name="Castanera R."/>
            <person name="Culley D.E."/>
            <person name="Daum C."/>
            <person name="Ezra D."/>
            <person name="Gonzalez J.B."/>
            <person name="Henrissat B."/>
            <person name="Kuo A."/>
            <person name="Liang C."/>
            <person name="Lipzen A."/>
            <person name="Lutzoni F."/>
            <person name="Magnuson J."/>
            <person name="Mondo S."/>
            <person name="Nolan M."/>
            <person name="Ohm R."/>
            <person name="Pangilinan J."/>
            <person name="Park H.-J."/>
            <person name="Ramirez L."/>
            <person name="Alfaro M."/>
            <person name="Sun H."/>
            <person name="Tritt A."/>
            <person name="Yoshinaga Y."/>
            <person name="Zwiers L.-H."/>
            <person name="Turgeon B.G."/>
            <person name="Goodwin S.B."/>
            <person name="Spatafora J.W."/>
            <person name="Crous P.W."/>
            <person name="Grigoriev I.V."/>
        </authorList>
    </citation>
    <scope>NUCLEOTIDE SEQUENCE</scope>
    <source>
        <strain evidence="10">CBS 342.82</strain>
    </source>
</reference>
<dbReference type="Pfam" id="PF01399">
    <property type="entry name" value="PCI"/>
    <property type="match status" value="1"/>
</dbReference>
<dbReference type="AlphaFoldDB" id="A0A6J3M8Y0"/>
<evidence type="ECO:0000256" key="5">
    <source>
        <dbReference type="ARBA" id="ARBA00022790"/>
    </source>
</evidence>
<dbReference type="InterPro" id="IPR045135">
    <property type="entry name" value="Rpn7_N"/>
</dbReference>
<dbReference type="InterPro" id="IPR036390">
    <property type="entry name" value="WH_DNA-bd_sf"/>
</dbReference>
<protein>
    <recommendedName>
        <fullName evidence="8">PCI domain-containing protein</fullName>
    </recommendedName>
</protein>
<feature type="region of interest" description="Disordered" evidence="7">
    <location>
        <begin position="454"/>
        <end position="478"/>
    </location>
</feature>
<evidence type="ECO:0000313" key="10">
    <source>
        <dbReference type="RefSeq" id="XP_033461491.1"/>
    </source>
</evidence>
<gene>
    <name evidence="10" type="ORF">K489DRAFT_369324</name>
</gene>
<proteinExistence type="inferred from homology"/>
<dbReference type="GO" id="GO:0005737">
    <property type="term" value="C:cytoplasm"/>
    <property type="evidence" value="ECO:0007669"/>
    <property type="project" value="UniProtKB-SubCell"/>
</dbReference>
<reference evidence="10" key="3">
    <citation type="submission" date="2025-08" db="UniProtKB">
        <authorList>
            <consortium name="RefSeq"/>
        </authorList>
    </citation>
    <scope>IDENTIFICATION</scope>
    <source>
        <strain evidence="10">CBS 342.82</strain>
    </source>
</reference>
<dbReference type="OrthoDB" id="422427at2759"/>
<dbReference type="RefSeq" id="XP_033461491.1">
    <property type="nucleotide sequence ID" value="XM_033603024.1"/>
</dbReference>
<dbReference type="SMART" id="SM00088">
    <property type="entry name" value="PINT"/>
    <property type="match status" value="1"/>
</dbReference>
<dbReference type="PANTHER" id="PTHR14145">
    <property type="entry name" value="26S PROTESOME SUBUNIT 6"/>
    <property type="match status" value="1"/>
</dbReference>
<dbReference type="PROSITE" id="PS50250">
    <property type="entry name" value="PCI"/>
    <property type="match status" value="1"/>
</dbReference>
<evidence type="ECO:0000313" key="9">
    <source>
        <dbReference type="Proteomes" id="UP000504637"/>
    </source>
</evidence>
<dbReference type="GeneID" id="54360824"/>
<reference evidence="10" key="2">
    <citation type="submission" date="2020-04" db="EMBL/GenBank/DDBJ databases">
        <authorList>
            <consortium name="NCBI Genome Project"/>
        </authorList>
    </citation>
    <scope>NUCLEOTIDE SEQUENCE</scope>
    <source>
        <strain evidence="10">CBS 342.82</strain>
    </source>
</reference>
<evidence type="ECO:0000256" key="3">
    <source>
        <dbReference type="ARBA" id="ARBA00008793"/>
    </source>
</evidence>
<dbReference type="GO" id="GO:0008180">
    <property type="term" value="C:COP9 signalosome"/>
    <property type="evidence" value="ECO:0007669"/>
    <property type="project" value="UniProtKB-KW"/>
</dbReference>
<evidence type="ECO:0000256" key="7">
    <source>
        <dbReference type="SAM" id="MobiDB-lite"/>
    </source>
</evidence>
<accession>A0A6J3M8Y0</accession>
<dbReference type="InterPro" id="IPR000717">
    <property type="entry name" value="PCI_dom"/>
</dbReference>
<comment type="subcellular location">
    <subcellularLocation>
        <location evidence="2">Cytoplasm</location>
    </subcellularLocation>
    <subcellularLocation>
        <location evidence="1">Nucleus</location>
    </subcellularLocation>
</comment>
<dbReference type="PANTHER" id="PTHR14145:SF2">
    <property type="entry name" value="COP9 SIGNALOSOME COMPLEX SUBUNIT 1"/>
    <property type="match status" value="1"/>
</dbReference>
<dbReference type="SUPFAM" id="SSF46785">
    <property type="entry name" value="Winged helix' DNA-binding domain"/>
    <property type="match status" value="1"/>
</dbReference>
<organism evidence="10">
    <name type="scientific">Dissoconium aciculare CBS 342.82</name>
    <dbReference type="NCBI Taxonomy" id="1314786"/>
    <lineage>
        <taxon>Eukaryota</taxon>
        <taxon>Fungi</taxon>
        <taxon>Dikarya</taxon>
        <taxon>Ascomycota</taxon>
        <taxon>Pezizomycotina</taxon>
        <taxon>Dothideomycetes</taxon>
        <taxon>Dothideomycetidae</taxon>
        <taxon>Mycosphaerellales</taxon>
        <taxon>Dissoconiaceae</taxon>
        <taxon>Dissoconium</taxon>
    </lineage>
</organism>
<dbReference type="InterPro" id="IPR019585">
    <property type="entry name" value="Rpn7/CSN1"/>
</dbReference>